<evidence type="ECO:0000313" key="4">
    <source>
        <dbReference type="Proteomes" id="UP000664521"/>
    </source>
</evidence>
<gene>
    <name evidence="3" type="ORF">HETSPECPRED_002743</name>
</gene>
<evidence type="ECO:0000256" key="1">
    <source>
        <dbReference type="SAM" id="Coils"/>
    </source>
</evidence>
<dbReference type="AlphaFoldDB" id="A0A8H3F0P0"/>
<organism evidence="3 4">
    <name type="scientific">Heterodermia speciosa</name>
    <dbReference type="NCBI Taxonomy" id="116794"/>
    <lineage>
        <taxon>Eukaryota</taxon>
        <taxon>Fungi</taxon>
        <taxon>Dikarya</taxon>
        <taxon>Ascomycota</taxon>
        <taxon>Pezizomycotina</taxon>
        <taxon>Lecanoromycetes</taxon>
        <taxon>OSLEUM clade</taxon>
        <taxon>Lecanoromycetidae</taxon>
        <taxon>Caliciales</taxon>
        <taxon>Physciaceae</taxon>
        <taxon>Heterodermia</taxon>
    </lineage>
</organism>
<evidence type="ECO:0000313" key="3">
    <source>
        <dbReference type="EMBL" id="CAF9916066.1"/>
    </source>
</evidence>
<dbReference type="Proteomes" id="UP000664521">
    <property type="component" value="Unassembled WGS sequence"/>
</dbReference>
<evidence type="ECO:0000256" key="2">
    <source>
        <dbReference type="SAM" id="MobiDB-lite"/>
    </source>
</evidence>
<accession>A0A8H3F0P0</accession>
<feature type="region of interest" description="Disordered" evidence="2">
    <location>
        <begin position="1"/>
        <end position="28"/>
    </location>
</feature>
<reference evidence="3" key="1">
    <citation type="submission" date="2021-03" db="EMBL/GenBank/DDBJ databases">
        <authorList>
            <person name="Tagirdzhanova G."/>
        </authorList>
    </citation>
    <scope>NUCLEOTIDE SEQUENCE</scope>
</reference>
<dbReference type="EMBL" id="CAJPDS010000017">
    <property type="protein sequence ID" value="CAF9916066.1"/>
    <property type="molecule type" value="Genomic_DNA"/>
</dbReference>
<name>A0A8H3F0P0_9LECA</name>
<feature type="coiled-coil region" evidence="1">
    <location>
        <begin position="350"/>
        <end position="377"/>
    </location>
</feature>
<dbReference type="PANTHER" id="PTHR38790">
    <property type="entry name" value="2EXR DOMAIN-CONTAINING PROTEIN-RELATED"/>
    <property type="match status" value="1"/>
</dbReference>
<keyword evidence="4" id="KW-1185">Reference proteome</keyword>
<comment type="caution">
    <text evidence="3">The sequence shown here is derived from an EMBL/GenBank/DDBJ whole genome shotgun (WGS) entry which is preliminary data.</text>
</comment>
<dbReference type="OrthoDB" id="5413827at2759"/>
<feature type="compositionally biased region" description="Polar residues" evidence="2">
    <location>
        <begin position="538"/>
        <end position="547"/>
    </location>
</feature>
<sequence>MDVPSFPEHGPVSKRPLKKQAVGRTRRASTIRIVDQNAKTSPLLRIPTEVRELIWRAAIGDRTIHIKHFDQHQLECLQRPKTHPNSTRAEGAFRYIQCTATITEDEAYEASKAPSKSVPGDEDRMSYVESYKSRHRSCFSLGIGTIGKQVWARLFEEVDYSIAERDRITMCSLLGASRQIYQEGYRLFWFTNTFSFDDPYSLGEFLGSLTLSQKHHLTNLHVVRKLYDPGDGDWHWRHVDKKETVLPLLQGLKTFHLSLEQRTRPRATETLHQRVSRGETSFVDEACHPWEAFLTSPLANVTVVISDKLAYLRKENLLACRCTVAEKNWVAEMIRERLTNEEAAAVARDNMLKMRKLKALEKRVKKLEKELKDEYKALTMLRSGHNTGSTSAQAVGGSQSWGPQQYQGFVQSQQAYGQPAHPPHNQINAQRLPLAWHEPDDQYQVPPVINDPSHHITTHAPARRIIDEYQQSHMTHSNLSNPGMHQFSNAFDPGIANTPEHQHEVTMPPQLDAAMMRASYPVSVQPASNTHHPLILRNDNTQQQNPPHTDYPPARRPNVLLPFRAAPMNVDQSPVPDHHALSRHQGFQPQRTGPELFHPYPRPARQHRLVREGGINLDSLRIIEEKPEAESRIADAEDGD</sequence>
<keyword evidence="1" id="KW-0175">Coiled coil</keyword>
<protein>
    <submittedName>
        <fullName evidence="3">Uncharacterized protein</fullName>
    </submittedName>
</protein>
<proteinExistence type="predicted"/>
<feature type="region of interest" description="Disordered" evidence="2">
    <location>
        <begin position="537"/>
        <end position="604"/>
    </location>
</feature>
<dbReference type="PANTHER" id="PTHR38790:SF4">
    <property type="entry name" value="2EXR DOMAIN-CONTAINING PROTEIN"/>
    <property type="match status" value="1"/>
</dbReference>